<evidence type="ECO:0000256" key="9">
    <source>
        <dbReference type="ARBA" id="ARBA00023180"/>
    </source>
</evidence>
<dbReference type="InterPro" id="IPR011160">
    <property type="entry name" value="Sphingomy_PDE"/>
</dbReference>
<evidence type="ECO:0000256" key="11">
    <source>
        <dbReference type="PIRNR" id="PIRNR000948"/>
    </source>
</evidence>
<evidence type="ECO:0000256" key="3">
    <source>
        <dbReference type="ARBA" id="ARBA00022525"/>
    </source>
</evidence>
<name>Q22W64_TETTS</name>
<dbReference type="InParanoid" id="Q22W64"/>
<keyword evidence="4 12" id="KW-0479">Metal-binding</keyword>
<feature type="binding site" evidence="12">
    <location>
        <position position="415"/>
    </location>
    <ligand>
        <name>Zn(2+)</name>
        <dbReference type="ChEBI" id="CHEBI:29105"/>
        <label>2</label>
    </ligand>
</feature>
<gene>
    <name evidence="16" type="ORF">TTHERM_00160680</name>
</gene>
<feature type="disulfide bond" evidence="13">
    <location>
        <begin position="75"/>
        <end position="151"/>
    </location>
</feature>
<dbReference type="GO" id="GO:0005576">
    <property type="term" value="C:extracellular region"/>
    <property type="evidence" value="ECO:0007669"/>
    <property type="project" value="UniProtKB-SubCell"/>
</dbReference>
<dbReference type="EMBL" id="GG662820">
    <property type="protein sequence ID" value="EAR89553.1"/>
    <property type="molecule type" value="Genomic_DNA"/>
</dbReference>
<feature type="domain" description="Saposin B-type" evidence="15">
    <location>
        <begin position="71"/>
        <end position="155"/>
    </location>
</feature>
<feature type="signal peptide" evidence="14">
    <location>
        <begin position="1"/>
        <end position="18"/>
    </location>
</feature>
<evidence type="ECO:0000259" key="15">
    <source>
        <dbReference type="PROSITE" id="PS50015"/>
    </source>
</evidence>
<feature type="binding site" evidence="12">
    <location>
        <position position="271"/>
    </location>
    <ligand>
        <name>Zn(2+)</name>
        <dbReference type="ChEBI" id="CHEBI:29105"/>
        <label>1</label>
    </ligand>
</feature>
<feature type="disulfide bond" evidence="13">
    <location>
        <begin position="375"/>
        <end position="421"/>
    </location>
</feature>
<dbReference type="Gene3D" id="1.10.225.10">
    <property type="entry name" value="Saposin-like"/>
    <property type="match status" value="1"/>
</dbReference>
<evidence type="ECO:0000256" key="8">
    <source>
        <dbReference type="ARBA" id="ARBA00023157"/>
    </source>
</evidence>
<protein>
    <recommendedName>
        <fullName evidence="11">Sphingomyelin phosphodiesterase</fullName>
    </recommendedName>
</protein>
<feature type="binding site" evidence="12">
    <location>
        <position position="271"/>
    </location>
    <ligand>
        <name>Zn(2+)</name>
        <dbReference type="ChEBI" id="CHEBI:29105"/>
        <label>2</label>
    </ligand>
</feature>
<dbReference type="InterPro" id="IPR011001">
    <property type="entry name" value="Saposin-like"/>
</dbReference>
<keyword evidence="9" id="KW-0325">Glycoprotein</keyword>
<dbReference type="GeneID" id="7833997"/>
<evidence type="ECO:0000256" key="13">
    <source>
        <dbReference type="PIRSR" id="PIRSR000948-2"/>
    </source>
</evidence>
<dbReference type="GO" id="GO:0046513">
    <property type="term" value="P:ceramide biosynthetic process"/>
    <property type="evidence" value="ECO:0007669"/>
    <property type="project" value="UniProtKB-ARBA"/>
</dbReference>
<dbReference type="InterPro" id="IPR029052">
    <property type="entry name" value="Metallo-depent_PP-like"/>
</dbReference>
<dbReference type="PANTHER" id="PTHR10340">
    <property type="entry name" value="SPHINGOMYELIN PHOSPHODIESTERASE"/>
    <property type="match status" value="1"/>
</dbReference>
<feature type="disulfide bond" evidence="13">
    <location>
        <begin position="78"/>
        <end position="145"/>
    </location>
</feature>
<evidence type="ECO:0000256" key="4">
    <source>
        <dbReference type="ARBA" id="ARBA00022723"/>
    </source>
</evidence>
<feature type="disulfide bond" evidence="13">
    <location>
        <begin position="108"/>
        <end position="119"/>
    </location>
</feature>
<dbReference type="eggNOG" id="KOG3770">
    <property type="taxonomic scope" value="Eukaryota"/>
</dbReference>
<dbReference type="CDD" id="cd00842">
    <property type="entry name" value="MPP_ASMase"/>
    <property type="match status" value="1"/>
</dbReference>
<feature type="binding site" evidence="12">
    <location>
        <position position="310"/>
    </location>
    <ligand>
        <name>Zn(2+)</name>
        <dbReference type="ChEBI" id="CHEBI:29105"/>
        <label>2</label>
    </ligand>
</feature>
<evidence type="ECO:0000256" key="5">
    <source>
        <dbReference type="ARBA" id="ARBA00022729"/>
    </source>
</evidence>
<proteinExistence type="inferred from homology"/>
<keyword evidence="7 12" id="KW-0862">Zinc</keyword>
<dbReference type="PROSITE" id="PS50015">
    <property type="entry name" value="SAP_B"/>
    <property type="match status" value="1"/>
</dbReference>
<dbReference type="OrthoDB" id="310454at2759"/>
<comment type="cofactor">
    <cofactor evidence="12">
        <name>Zn(2+)</name>
        <dbReference type="ChEBI" id="CHEBI:29105"/>
    </cofactor>
    <text evidence="12">Binds 2 Zn(2+) ions per subunit.</text>
</comment>
<dbReference type="Pfam" id="PF00149">
    <property type="entry name" value="Metallophos"/>
    <property type="match status" value="1"/>
</dbReference>
<accession>Q22W64</accession>
<evidence type="ECO:0000256" key="1">
    <source>
        <dbReference type="ARBA" id="ARBA00004613"/>
    </source>
</evidence>
<comment type="subcellular location">
    <subcellularLocation>
        <location evidence="1">Secreted</location>
    </subcellularLocation>
</comment>
<evidence type="ECO:0000256" key="10">
    <source>
        <dbReference type="ARBA" id="ARBA00023295"/>
    </source>
</evidence>
<evidence type="ECO:0000256" key="14">
    <source>
        <dbReference type="SAM" id="SignalP"/>
    </source>
</evidence>
<evidence type="ECO:0000256" key="12">
    <source>
        <dbReference type="PIRSR" id="PIRSR000948-1"/>
    </source>
</evidence>
<dbReference type="Gene3D" id="3.60.21.10">
    <property type="match status" value="1"/>
</dbReference>
<dbReference type="GO" id="GO:0016020">
    <property type="term" value="C:membrane"/>
    <property type="evidence" value="ECO:0007669"/>
    <property type="project" value="GOC"/>
</dbReference>
<comment type="function">
    <text evidence="11">Converts sphingomyelin to ceramide.</text>
</comment>
<dbReference type="GO" id="GO:0006685">
    <property type="term" value="P:sphingomyelin catabolic process"/>
    <property type="evidence" value="ECO:0007669"/>
    <property type="project" value="UniProtKB-UniRule"/>
</dbReference>
<organism evidence="16 17">
    <name type="scientific">Tetrahymena thermophila (strain SB210)</name>
    <dbReference type="NCBI Taxonomy" id="312017"/>
    <lineage>
        <taxon>Eukaryota</taxon>
        <taxon>Sar</taxon>
        <taxon>Alveolata</taxon>
        <taxon>Ciliophora</taxon>
        <taxon>Intramacronucleata</taxon>
        <taxon>Oligohymenophorea</taxon>
        <taxon>Hymenostomatida</taxon>
        <taxon>Tetrahymenina</taxon>
        <taxon>Tetrahymenidae</taxon>
        <taxon>Tetrahymena</taxon>
    </lineage>
</organism>
<keyword evidence="8 13" id="KW-1015">Disulfide bond</keyword>
<keyword evidence="6 11" id="KW-0378">Hydrolase</keyword>
<dbReference type="InterPro" id="IPR041805">
    <property type="entry name" value="ASMase/PPN1_MPP"/>
</dbReference>
<dbReference type="PANTHER" id="PTHR10340:SF57">
    <property type="entry name" value="METALLOPHOS DOMAIN-CONTAINING PROTEIN"/>
    <property type="match status" value="1"/>
</dbReference>
<dbReference type="HOGENOM" id="CLU_014743_3_0_1"/>
<keyword evidence="10 11" id="KW-0326">Glycosidase</keyword>
<dbReference type="SUPFAM" id="SSF56300">
    <property type="entry name" value="Metallo-dependent phosphatases"/>
    <property type="match status" value="1"/>
</dbReference>
<dbReference type="OMA" id="IMRNSEI"/>
<dbReference type="STRING" id="312017.Q22W64"/>
<feature type="chain" id="PRO_5004201139" description="Sphingomyelin phosphodiesterase" evidence="14">
    <location>
        <begin position="19"/>
        <end position="621"/>
    </location>
</feature>
<keyword evidence="17" id="KW-1185">Reference proteome</keyword>
<evidence type="ECO:0000313" key="16">
    <source>
        <dbReference type="EMBL" id="EAR89553.1"/>
    </source>
</evidence>
<dbReference type="InterPro" id="IPR004843">
    <property type="entry name" value="Calcineurin-like_PHP"/>
</dbReference>
<feature type="binding site" evidence="12">
    <location>
        <position position="192"/>
    </location>
    <ligand>
        <name>Zn(2+)</name>
        <dbReference type="ChEBI" id="CHEBI:29105"/>
        <label>1</label>
    </ligand>
</feature>
<dbReference type="PIRSF" id="PIRSF000948">
    <property type="entry name" value="Sphingomy_PDE"/>
    <property type="match status" value="1"/>
</dbReference>
<feature type="disulfide bond" evidence="13">
    <location>
        <begin position="207"/>
        <end position="212"/>
    </location>
</feature>
<dbReference type="Proteomes" id="UP000009168">
    <property type="component" value="Unassembled WGS sequence"/>
</dbReference>
<reference evidence="17" key="1">
    <citation type="journal article" date="2006" name="PLoS Biol.">
        <title>Macronuclear genome sequence of the ciliate Tetrahymena thermophila, a model eukaryote.</title>
        <authorList>
            <person name="Eisen J.A."/>
            <person name="Coyne R.S."/>
            <person name="Wu M."/>
            <person name="Wu D."/>
            <person name="Thiagarajan M."/>
            <person name="Wortman J.R."/>
            <person name="Badger J.H."/>
            <person name="Ren Q."/>
            <person name="Amedeo P."/>
            <person name="Jones K.M."/>
            <person name="Tallon L.J."/>
            <person name="Delcher A.L."/>
            <person name="Salzberg S.L."/>
            <person name="Silva J.C."/>
            <person name="Haas B.J."/>
            <person name="Majoros W.H."/>
            <person name="Farzad M."/>
            <person name="Carlton J.M."/>
            <person name="Smith R.K. Jr."/>
            <person name="Garg J."/>
            <person name="Pearlman R.E."/>
            <person name="Karrer K.M."/>
            <person name="Sun L."/>
            <person name="Manning G."/>
            <person name="Elde N.C."/>
            <person name="Turkewitz A.P."/>
            <person name="Asai D.J."/>
            <person name="Wilkes D.E."/>
            <person name="Wang Y."/>
            <person name="Cai H."/>
            <person name="Collins K."/>
            <person name="Stewart B.A."/>
            <person name="Lee S.R."/>
            <person name="Wilamowska K."/>
            <person name="Weinberg Z."/>
            <person name="Ruzzo W.L."/>
            <person name="Wloga D."/>
            <person name="Gaertig J."/>
            <person name="Frankel J."/>
            <person name="Tsao C.-C."/>
            <person name="Gorovsky M.A."/>
            <person name="Keeling P.J."/>
            <person name="Waller R.F."/>
            <person name="Patron N.J."/>
            <person name="Cherry J.M."/>
            <person name="Stover N.A."/>
            <person name="Krieger C.J."/>
            <person name="del Toro C."/>
            <person name="Ryder H.F."/>
            <person name="Williamson S.C."/>
            <person name="Barbeau R.A."/>
            <person name="Hamilton E.P."/>
            <person name="Orias E."/>
        </authorList>
    </citation>
    <scope>NUCLEOTIDE SEQUENCE [LARGE SCALE GENOMIC DNA]</scope>
    <source>
        <strain evidence="17">SB210</strain>
    </source>
</reference>
<feature type="binding site" evidence="12">
    <location>
        <position position="449"/>
    </location>
    <ligand>
        <name>Zn(2+)</name>
        <dbReference type="ChEBI" id="CHEBI:29105"/>
        <label>1</label>
    </ligand>
</feature>
<feature type="binding site" evidence="12">
    <location>
        <position position="447"/>
    </location>
    <ligand>
        <name>Zn(2+)</name>
        <dbReference type="ChEBI" id="CHEBI:29105"/>
        <label>2</label>
    </ligand>
</feature>
<dbReference type="GO" id="GO:0004767">
    <property type="term" value="F:sphingomyelin phosphodiesterase activity"/>
    <property type="evidence" value="ECO:0007669"/>
    <property type="project" value="UniProtKB-UniRule"/>
</dbReference>
<feature type="disulfide bond" evidence="13">
    <location>
        <begin position="213"/>
        <end position="242"/>
    </location>
</feature>
<dbReference type="GO" id="GO:0016798">
    <property type="term" value="F:hydrolase activity, acting on glycosyl bonds"/>
    <property type="evidence" value="ECO:0007669"/>
    <property type="project" value="UniProtKB-KW"/>
</dbReference>
<evidence type="ECO:0000256" key="6">
    <source>
        <dbReference type="ARBA" id="ARBA00022801"/>
    </source>
</evidence>
<evidence type="ECO:0000313" key="17">
    <source>
        <dbReference type="Proteomes" id="UP000009168"/>
    </source>
</evidence>
<evidence type="ECO:0000256" key="2">
    <source>
        <dbReference type="ARBA" id="ARBA00008234"/>
    </source>
</evidence>
<dbReference type="KEGG" id="tet:TTHERM_00160680"/>
<feature type="binding site" evidence="12">
    <location>
        <position position="194"/>
    </location>
    <ligand>
        <name>Zn(2+)</name>
        <dbReference type="ChEBI" id="CHEBI:29105"/>
        <label>1</label>
    </ligand>
</feature>
<sequence>MKLVFCLSLILLISAAYAYQSKKEYDILMSNFAYQARDDKNLMQSVQFFMESYFGGSSDSNSTNSNQKDNTSLLCKGCKLFFNLLQEIDQPLVRALEKLLNDVATKECLVSYHYTEDVCRQYAQEMSPFIVESIQQHFFDPDYACPFIKVCPKVYEDIDIDALVYDIIKEKPKITQIKQSSGKTLKVLQLADVHIDLEYQEGFPTTCNYPICCRNNTFTLNKEDRFLQQGELSGYWGTLGICDLPLRTFDQFVQFVKKNLTDIDLVIWTGDNVGHDEENSEINRNFNITKLVTEKLRENWNFTVIGSYGNNDAAPDYIYEFQGNLDSKLQRDTAEIWKQWLDEKAQQTLSQHGYFATRVPHLPNLKIISLNTFACTEKNYVLLRDSTDPGKQLQWLNQELSESEEKGENVYILGHIPNNFCSENWGKVYKALAERYQSIIKAQLFGHTHSDYFTLQRSALNVNETIGVQLITPSLTPNYKKNPSFRVYHVDAETYEVLDFDQYRLNLTKYNELGASAQNLEWDLQYSFKQTYNLTDMSLQSLDNLAQYLTSKNDVYDLMNMNYLTLYQAPSDYTQNLLCLSTQALTEEFTKCQGQIPYSGIEQKVFHMIEKNWRRKIDQNN</sequence>
<dbReference type="AlphaFoldDB" id="Q22W64"/>
<comment type="similarity">
    <text evidence="2 11">Belongs to the acid sphingomyelinase family.</text>
</comment>
<dbReference type="InterPro" id="IPR008139">
    <property type="entry name" value="SaposinB_dom"/>
</dbReference>
<evidence type="ECO:0000256" key="7">
    <source>
        <dbReference type="ARBA" id="ARBA00022833"/>
    </source>
</evidence>
<keyword evidence="3" id="KW-0964">Secreted</keyword>
<keyword evidence="5 14" id="KW-0732">Signal</keyword>
<dbReference type="InterPro" id="IPR045473">
    <property type="entry name" value="ASM_C"/>
</dbReference>
<dbReference type="RefSeq" id="XP_001009798.1">
    <property type="nucleotide sequence ID" value="XM_001009798.1"/>
</dbReference>
<dbReference type="SUPFAM" id="SSF47862">
    <property type="entry name" value="Saposin"/>
    <property type="match status" value="1"/>
</dbReference>
<dbReference type="GO" id="GO:0046872">
    <property type="term" value="F:metal ion binding"/>
    <property type="evidence" value="ECO:0007669"/>
    <property type="project" value="UniProtKB-KW"/>
</dbReference>
<dbReference type="Pfam" id="PF19272">
    <property type="entry name" value="ASMase_C"/>
    <property type="match status" value="1"/>
</dbReference>